<organism evidence="5 6">
    <name type="scientific">Aspergillus mulundensis</name>
    <dbReference type="NCBI Taxonomy" id="1810919"/>
    <lineage>
        <taxon>Eukaryota</taxon>
        <taxon>Fungi</taxon>
        <taxon>Dikarya</taxon>
        <taxon>Ascomycota</taxon>
        <taxon>Pezizomycotina</taxon>
        <taxon>Eurotiomycetes</taxon>
        <taxon>Eurotiomycetidae</taxon>
        <taxon>Eurotiales</taxon>
        <taxon>Aspergillaceae</taxon>
        <taxon>Aspergillus</taxon>
        <taxon>Aspergillus subgen. Nidulantes</taxon>
    </lineage>
</organism>
<sequence>MACTVDTFSFKDFKFPDQAAERPAAHFNSLPYRILEYDTDCSETIGQVIADWREVTGKDVSRALGTNSASLPLYLAPKCPPHILPRFVRFGYIAMFWDDATDTLDTAAHERIQLDLRAALLSEVKLGRHTRCEFEINELYIQSLIDLMNGTEGFSASFKDKYELYDFGLQAQTVPGLRTVTWEEYKAHRIKSVGGRVLSRLLPAILGICISDQELDSVAHMIQLGDLITGLTNDYHSFRKEFDEHLMAGNLDMMHNGMAVLMSNYGYAENEAAVILKQEVLAAEKKLMADYETWNSSGSPKTEDLRRYMFTSILTVGGFNYWHSISPRYHRTDFATTAADRAQLVGRGYDGKRKLPNYPPPVMATEMNGHSESDTLSDASKEMISVVNHLQKEIVAPFEKAPAEKIVLAPWEYIQSLPGKKTLGRIVECLQGWFTLPDDSAKIITETTRMLFDATLMLDDIQDGSQLRRGRPAAHAVFGQPQTINSATYLYVKGSRQLKSLKHSNECGDVFMEELETLAFGQGLELHWRFNTSLPSTKDYLIMVDNKTGGFFRLVLRLLEVESESEPNPELLHLFTLLGRYYQIRDDYLNLASEEYTAKKGFCEDLSEGKFSFPLIHLLQNIASPEHIRGILFRRDGATELSLEMKQFVLDEMKEVGSLTHTKEVLDGLFDAMLETLDKLEAKLGPNKKLRIFLLWLKI</sequence>
<comment type="pathway">
    <text evidence="1">Secondary metabolite biosynthesis; terpenoid biosynthesis.</text>
</comment>
<reference evidence="5 6" key="1">
    <citation type="journal article" date="2018" name="IMA Fungus">
        <title>IMA Genome-F 9: Draft genome sequence of Annulohypoxylon stygium, Aspergillus mulundensis, Berkeleyomyces basicola (syn. Thielaviopsis basicola), Ceratocystis smalleyi, two Cercospora beticola strains, Coleophoma cylindrospora, Fusarium fracticaudum, Phialophora cf. hyalina, and Morchella septimelata.</title>
        <authorList>
            <person name="Wingfield B.D."/>
            <person name="Bills G.F."/>
            <person name="Dong Y."/>
            <person name="Huang W."/>
            <person name="Nel W.J."/>
            <person name="Swalarsk-Parry B.S."/>
            <person name="Vaghefi N."/>
            <person name="Wilken P.M."/>
            <person name="An Z."/>
            <person name="de Beer Z.W."/>
            <person name="De Vos L."/>
            <person name="Chen L."/>
            <person name="Duong T.A."/>
            <person name="Gao Y."/>
            <person name="Hammerbacher A."/>
            <person name="Kikkert J.R."/>
            <person name="Li Y."/>
            <person name="Li H."/>
            <person name="Li K."/>
            <person name="Li Q."/>
            <person name="Liu X."/>
            <person name="Ma X."/>
            <person name="Naidoo K."/>
            <person name="Pethybridge S.J."/>
            <person name="Sun J."/>
            <person name="Steenkamp E.T."/>
            <person name="van der Nest M.A."/>
            <person name="van Wyk S."/>
            <person name="Wingfield M.J."/>
            <person name="Xiong C."/>
            <person name="Yue Q."/>
            <person name="Zhang X."/>
        </authorList>
    </citation>
    <scope>NUCLEOTIDE SEQUENCE [LARGE SCALE GENOMIC DNA]</scope>
    <source>
        <strain evidence="5 6">DSM 5745</strain>
    </source>
</reference>
<dbReference type="InterPro" id="IPR033749">
    <property type="entry name" value="Polyprenyl_synt_CS"/>
</dbReference>
<evidence type="ECO:0000313" key="5">
    <source>
        <dbReference type="EMBL" id="RDW78973.1"/>
    </source>
</evidence>
<dbReference type="InterPro" id="IPR000092">
    <property type="entry name" value="Polyprenyl_synt"/>
</dbReference>
<dbReference type="EMBL" id="PVWQ01000006">
    <property type="protein sequence ID" value="RDW78973.1"/>
    <property type="molecule type" value="Genomic_DNA"/>
</dbReference>
<dbReference type="GeneID" id="38116195"/>
<dbReference type="OrthoDB" id="6921389at2759"/>
<dbReference type="STRING" id="1810919.A0A3D8RY33"/>
<comment type="caution">
    <text evidence="5">The sequence shown here is derived from an EMBL/GenBank/DDBJ whole genome shotgun (WGS) entry which is preliminary data.</text>
</comment>
<dbReference type="PANTHER" id="PTHR12001">
    <property type="entry name" value="GERANYLGERANYL PYROPHOSPHATE SYNTHASE"/>
    <property type="match status" value="1"/>
</dbReference>
<dbReference type="GO" id="GO:0046872">
    <property type="term" value="F:metal ion binding"/>
    <property type="evidence" value="ECO:0007669"/>
    <property type="project" value="UniProtKB-KW"/>
</dbReference>
<dbReference type="Proteomes" id="UP000256690">
    <property type="component" value="Unassembled WGS sequence"/>
</dbReference>
<name>A0A3D8RY33_9EURO</name>
<evidence type="ECO:0008006" key="7">
    <source>
        <dbReference type="Google" id="ProtNLM"/>
    </source>
</evidence>
<dbReference type="AlphaFoldDB" id="A0A3D8RY33"/>
<dbReference type="RefSeq" id="XP_026603673.1">
    <property type="nucleotide sequence ID" value="XM_026747841.1"/>
</dbReference>
<dbReference type="Gene3D" id="1.10.600.10">
    <property type="entry name" value="Farnesyl Diphosphate Synthase"/>
    <property type="match status" value="2"/>
</dbReference>
<dbReference type="InterPro" id="IPR008949">
    <property type="entry name" value="Isoprenoid_synthase_dom_sf"/>
</dbReference>
<evidence type="ECO:0000256" key="2">
    <source>
        <dbReference type="ARBA" id="ARBA00022679"/>
    </source>
</evidence>
<evidence type="ECO:0000256" key="3">
    <source>
        <dbReference type="ARBA" id="ARBA00022723"/>
    </source>
</evidence>
<dbReference type="PANTHER" id="PTHR12001:SF44">
    <property type="entry name" value="GERANYLGERANYL PYROPHOSPHATE SYNTHASE"/>
    <property type="match status" value="1"/>
</dbReference>
<keyword evidence="3" id="KW-0479">Metal-binding</keyword>
<dbReference type="SUPFAM" id="SSF48576">
    <property type="entry name" value="Terpenoid synthases"/>
    <property type="match status" value="2"/>
</dbReference>
<dbReference type="PROSITE" id="PS00723">
    <property type="entry name" value="POLYPRENYL_SYNTHASE_1"/>
    <property type="match status" value="1"/>
</dbReference>
<gene>
    <name evidence="5" type="ORF">DSM5745_05825</name>
</gene>
<dbReference type="Pfam" id="PF00348">
    <property type="entry name" value="polyprenyl_synt"/>
    <property type="match status" value="1"/>
</dbReference>
<dbReference type="Pfam" id="PF19086">
    <property type="entry name" value="Terpene_syn_C_2"/>
    <property type="match status" value="1"/>
</dbReference>
<keyword evidence="2" id="KW-0808">Transferase</keyword>
<evidence type="ECO:0000256" key="1">
    <source>
        <dbReference type="ARBA" id="ARBA00004721"/>
    </source>
</evidence>
<protein>
    <recommendedName>
        <fullName evidence="7">Geranylgeranyl pyrophosphate synthase</fullName>
    </recommendedName>
</protein>
<evidence type="ECO:0000256" key="4">
    <source>
        <dbReference type="ARBA" id="ARBA00022842"/>
    </source>
</evidence>
<keyword evidence="6" id="KW-1185">Reference proteome</keyword>
<dbReference type="GO" id="GO:0008299">
    <property type="term" value="P:isoprenoid biosynthetic process"/>
    <property type="evidence" value="ECO:0007669"/>
    <property type="project" value="InterPro"/>
</dbReference>
<evidence type="ECO:0000313" key="6">
    <source>
        <dbReference type="Proteomes" id="UP000256690"/>
    </source>
</evidence>
<keyword evidence="4" id="KW-0460">Magnesium</keyword>
<dbReference type="PROSITE" id="PS00444">
    <property type="entry name" value="POLYPRENYL_SYNTHASE_2"/>
    <property type="match status" value="1"/>
</dbReference>
<dbReference type="GO" id="GO:0004659">
    <property type="term" value="F:prenyltransferase activity"/>
    <property type="evidence" value="ECO:0007669"/>
    <property type="project" value="InterPro"/>
</dbReference>
<dbReference type="GO" id="GO:0043386">
    <property type="term" value="P:mycotoxin biosynthetic process"/>
    <property type="evidence" value="ECO:0007669"/>
    <property type="project" value="UniProtKB-ARBA"/>
</dbReference>
<dbReference type="GO" id="GO:0046165">
    <property type="term" value="P:alcohol biosynthetic process"/>
    <property type="evidence" value="ECO:0007669"/>
    <property type="project" value="UniProtKB-ARBA"/>
</dbReference>
<accession>A0A3D8RY33</accession>
<proteinExistence type="predicted"/>
<dbReference type="SFLD" id="SFLDS00005">
    <property type="entry name" value="Isoprenoid_Synthase_Type_I"/>
    <property type="match status" value="1"/>
</dbReference>